<dbReference type="PANTHER" id="PTHR14095">
    <property type="entry name" value="PHOSPHATASE 2A REGULATORY SUBUNIT-RELATED"/>
    <property type="match status" value="1"/>
</dbReference>
<keyword evidence="1" id="KW-0479">Metal-binding</keyword>
<evidence type="ECO:0000256" key="4">
    <source>
        <dbReference type="SAM" id="MobiDB-lite"/>
    </source>
</evidence>
<gene>
    <name evidence="6" type="ORF">AQUCO_01700754v1</name>
</gene>
<dbReference type="STRING" id="218851.A0A2G5DPI7"/>
<protein>
    <recommendedName>
        <fullName evidence="5">EF-hand domain-containing protein</fullName>
    </recommendedName>
</protein>
<dbReference type="GO" id="GO:0000159">
    <property type="term" value="C:protein phosphatase type 2A complex"/>
    <property type="evidence" value="ECO:0007669"/>
    <property type="project" value="TreeGrafter"/>
</dbReference>
<evidence type="ECO:0000313" key="7">
    <source>
        <dbReference type="Proteomes" id="UP000230069"/>
    </source>
</evidence>
<keyword evidence="7" id="KW-1185">Reference proteome</keyword>
<feature type="region of interest" description="Disordered" evidence="4">
    <location>
        <begin position="553"/>
        <end position="574"/>
    </location>
</feature>
<dbReference type="SUPFAM" id="SSF47473">
    <property type="entry name" value="EF-hand"/>
    <property type="match status" value="2"/>
</dbReference>
<accession>A0A2G5DPI7</accession>
<feature type="domain" description="EF-hand" evidence="5">
    <location>
        <begin position="426"/>
        <end position="461"/>
    </location>
</feature>
<evidence type="ECO:0000256" key="3">
    <source>
        <dbReference type="ARBA" id="ARBA00022837"/>
    </source>
</evidence>
<dbReference type="FunCoup" id="A0A2G5DPI7">
    <property type="interactions" value="2644"/>
</dbReference>
<dbReference type="PROSITE" id="PS00018">
    <property type="entry name" value="EF_HAND_1"/>
    <property type="match status" value="1"/>
</dbReference>
<dbReference type="Pfam" id="PF17958">
    <property type="entry name" value="EF-hand_13"/>
    <property type="match status" value="1"/>
</dbReference>
<dbReference type="EMBL" id="KZ305034">
    <property type="protein sequence ID" value="PIA45441.1"/>
    <property type="molecule type" value="Genomic_DNA"/>
</dbReference>
<name>A0A2G5DPI7_AQUCA</name>
<feature type="compositionally biased region" description="Acidic residues" evidence="4">
    <location>
        <begin position="565"/>
        <end position="574"/>
    </location>
</feature>
<dbReference type="OrthoDB" id="5586at2759"/>
<dbReference type="FunFam" id="1.10.238.10:FF:000067">
    <property type="entry name" value="serine/threonine protein phosphatase 2A regulatory subunit B''beta-like"/>
    <property type="match status" value="1"/>
</dbReference>
<keyword evidence="3" id="KW-0106">Calcium</keyword>
<organism evidence="6 7">
    <name type="scientific">Aquilegia coerulea</name>
    <name type="common">Rocky mountain columbine</name>
    <dbReference type="NCBI Taxonomy" id="218851"/>
    <lineage>
        <taxon>Eukaryota</taxon>
        <taxon>Viridiplantae</taxon>
        <taxon>Streptophyta</taxon>
        <taxon>Embryophyta</taxon>
        <taxon>Tracheophyta</taxon>
        <taxon>Spermatophyta</taxon>
        <taxon>Magnoliopsida</taxon>
        <taxon>Ranunculales</taxon>
        <taxon>Ranunculaceae</taxon>
        <taxon>Thalictroideae</taxon>
        <taxon>Aquilegia</taxon>
    </lineage>
</organism>
<dbReference type="Gene3D" id="1.10.238.220">
    <property type="match status" value="1"/>
</dbReference>
<proteinExistence type="predicted"/>
<keyword evidence="2" id="KW-0677">Repeat</keyword>
<dbReference type="FunFam" id="1.10.238.230:FF:000002">
    <property type="entry name" value="Serine/threonine protein phosphatase 2A regulatory subunit B''alpha"/>
    <property type="match status" value="1"/>
</dbReference>
<feature type="region of interest" description="Disordered" evidence="4">
    <location>
        <begin position="111"/>
        <end position="142"/>
    </location>
</feature>
<evidence type="ECO:0000256" key="2">
    <source>
        <dbReference type="ARBA" id="ARBA00022737"/>
    </source>
</evidence>
<dbReference type="PANTHER" id="PTHR14095:SF0">
    <property type="entry name" value="MIP22305P"/>
    <property type="match status" value="1"/>
</dbReference>
<dbReference type="InterPro" id="IPR018247">
    <property type="entry name" value="EF_Hand_1_Ca_BS"/>
</dbReference>
<dbReference type="PROSITE" id="PS50222">
    <property type="entry name" value="EF_HAND_2"/>
    <property type="match status" value="1"/>
</dbReference>
<dbReference type="InParanoid" id="A0A2G5DPI7"/>
<evidence type="ECO:0000259" key="5">
    <source>
        <dbReference type="PROSITE" id="PS50222"/>
    </source>
</evidence>
<evidence type="ECO:0000256" key="1">
    <source>
        <dbReference type="ARBA" id="ARBA00022723"/>
    </source>
</evidence>
<dbReference type="GO" id="GO:0019888">
    <property type="term" value="F:protein phosphatase regulator activity"/>
    <property type="evidence" value="ECO:0007669"/>
    <property type="project" value="TreeGrafter"/>
</dbReference>
<dbReference type="AlphaFoldDB" id="A0A2G5DPI7"/>
<sequence length="574" mass="66293">MMDMEVVGDIVSFDPELLQLPEVSPLALKSNPYISQELFSQWLSLPETGRLFMETVLYTNVVDLKTLKPLFRCLQVKSMVVDAKAGVPLNVAGSSSGANFSASNSLPSMFPSGSAPPLSPRSTSGSPRVMKRQGAGPSSLGSPLKLVAEPVKEVIPQFYFQNGCPPSNDLKEQYLARIDQMFFGHVDGLQVLEFKSLTKEICKLPSFFSSSLFKKIDVSSIGIVTRNAFVDYWINGNMITMDIATQIFNILKQPNRNYLTQDDFKPVLRELLATHPGLEFLQSTPEFQDRYAETVIYRIFYYVNRSGNGRLTLRELKHGNLIAAMQHADEEEDINKVLRYFSYEHFYVIYCKFWELDTDHDFLIDKENLIRYGNHALTYRIVDRIFSQFFLLFHLFQIPRKFTSKVEGKMGYEDFVYFMLSEEDKSSEPSLEYWFKCIDLDENGVLTSNEMQFFYEEQLHRMECMAQEPVLFEDILCQMVDMIGPEKESYFTLRDLKGCKLSGNVFNILFNLNKFMAFETRDPFLIRQEREDPTLTEWDRFAHREYIRLSMEEDGEDASNGSAEVWDETLEAPF</sequence>
<dbReference type="Proteomes" id="UP000230069">
    <property type="component" value="Unassembled WGS sequence"/>
</dbReference>
<dbReference type="InterPro" id="IPR041534">
    <property type="entry name" value="EF-hand_13"/>
</dbReference>
<dbReference type="Gene3D" id="1.10.238.10">
    <property type="entry name" value="EF-hand"/>
    <property type="match status" value="1"/>
</dbReference>
<reference evidence="6 7" key="1">
    <citation type="submission" date="2017-09" db="EMBL/GenBank/DDBJ databases">
        <title>WGS assembly of Aquilegia coerulea Goldsmith.</title>
        <authorList>
            <person name="Hodges S."/>
            <person name="Kramer E."/>
            <person name="Nordborg M."/>
            <person name="Tomkins J."/>
            <person name="Borevitz J."/>
            <person name="Derieg N."/>
            <person name="Yan J."/>
            <person name="Mihaltcheva S."/>
            <person name="Hayes R.D."/>
            <person name="Rokhsar D."/>
        </authorList>
    </citation>
    <scope>NUCLEOTIDE SEQUENCE [LARGE SCALE GENOMIC DNA]</scope>
    <source>
        <strain evidence="7">cv. Goldsmith</strain>
    </source>
</reference>
<dbReference type="InterPro" id="IPR011992">
    <property type="entry name" value="EF-hand-dom_pair"/>
</dbReference>
<dbReference type="InterPro" id="IPR002048">
    <property type="entry name" value="EF_hand_dom"/>
</dbReference>
<dbReference type="FunFam" id="1.10.238.220:FF:000003">
    <property type="entry name" value="Phosphoprotein phosphatase 2A regulatory subunit"/>
    <property type="match status" value="1"/>
</dbReference>
<evidence type="ECO:0000313" key="6">
    <source>
        <dbReference type="EMBL" id="PIA45441.1"/>
    </source>
</evidence>
<dbReference type="CDD" id="cd21504">
    <property type="entry name" value="PPP2R3A_B-like"/>
    <property type="match status" value="1"/>
</dbReference>
<dbReference type="GO" id="GO:0005509">
    <property type="term" value="F:calcium ion binding"/>
    <property type="evidence" value="ECO:0007669"/>
    <property type="project" value="InterPro"/>
</dbReference>
<dbReference type="Gene3D" id="1.10.238.230">
    <property type="match status" value="1"/>
</dbReference>